<dbReference type="PROSITE" id="PS51257">
    <property type="entry name" value="PROKAR_LIPOPROTEIN"/>
    <property type="match status" value="1"/>
</dbReference>
<dbReference type="Pfam" id="PF13590">
    <property type="entry name" value="DUF4136"/>
    <property type="match status" value="1"/>
</dbReference>
<dbReference type="AlphaFoldDB" id="A0A653E388"/>
<proteinExistence type="predicted"/>
<feature type="domain" description="DUF4136" evidence="1">
    <location>
        <begin position="49"/>
        <end position="199"/>
    </location>
</feature>
<reference evidence="2" key="1">
    <citation type="submission" date="2019-02" db="EMBL/GenBank/DDBJ databases">
        <authorList>
            <consortium name="Genoscope - CEA"/>
            <person name="William W."/>
        </authorList>
    </citation>
    <scope>NUCLEOTIDE SEQUENCE [LARGE SCALE GENOMIC DNA]</scope>
    <source>
        <strain evidence="2">YSy11</strain>
    </source>
</reference>
<evidence type="ECO:0000313" key="2">
    <source>
        <dbReference type="EMBL" id="VEV97209.1"/>
    </source>
</evidence>
<accession>A0A653E388</accession>
<protein>
    <recommendedName>
        <fullName evidence="1">DUF4136 domain-containing protein</fullName>
    </recommendedName>
</protein>
<sequence length="200" mass="21613">MKRITLAIACLALVACQSQNPYRAQSLPLPPAPPQAANQADLSSYPVPARNYGQYKNWGWLNGQTPPGMGWATPDLVQQAVSSALDQRGLRPAQPGQTADLSVSTDMRIERRLRQVADSYAGGYYGGGYYNDGFGVGAGVPLVRTYEEEVVVVQIDLYDNKDKQRVWSATAESSSAGSRADQADALRDAVQGALITYPPY</sequence>
<gene>
    <name evidence="2" type="ORF">PMYSY11_2163</name>
</gene>
<dbReference type="Gene3D" id="3.30.160.670">
    <property type="match status" value="1"/>
</dbReference>
<dbReference type="InterPro" id="IPR025411">
    <property type="entry name" value="DUF4136"/>
</dbReference>
<dbReference type="EMBL" id="LR215729">
    <property type="protein sequence ID" value="VEV97209.1"/>
    <property type="molecule type" value="Genomic_DNA"/>
</dbReference>
<name>A0A653E388_9PSED</name>
<organism evidence="2">
    <name type="scientific">Pseudomonas marincola</name>
    <dbReference type="NCBI Taxonomy" id="437900"/>
    <lineage>
        <taxon>Bacteria</taxon>
        <taxon>Pseudomonadati</taxon>
        <taxon>Pseudomonadota</taxon>
        <taxon>Gammaproteobacteria</taxon>
        <taxon>Pseudomonadales</taxon>
        <taxon>Pseudomonadaceae</taxon>
        <taxon>Pseudomonas</taxon>
    </lineage>
</organism>
<evidence type="ECO:0000259" key="1">
    <source>
        <dbReference type="Pfam" id="PF13590"/>
    </source>
</evidence>